<dbReference type="EMBL" id="JAINUG010000056">
    <property type="protein sequence ID" value="KAJ8403879.1"/>
    <property type="molecule type" value="Genomic_DNA"/>
</dbReference>
<dbReference type="AlphaFoldDB" id="A0AAD7SJN6"/>
<accession>A0AAD7SJN6</accession>
<proteinExistence type="predicted"/>
<organism evidence="1 2">
    <name type="scientific">Aldrovandia affinis</name>
    <dbReference type="NCBI Taxonomy" id="143900"/>
    <lineage>
        <taxon>Eukaryota</taxon>
        <taxon>Metazoa</taxon>
        <taxon>Chordata</taxon>
        <taxon>Craniata</taxon>
        <taxon>Vertebrata</taxon>
        <taxon>Euteleostomi</taxon>
        <taxon>Actinopterygii</taxon>
        <taxon>Neopterygii</taxon>
        <taxon>Teleostei</taxon>
        <taxon>Notacanthiformes</taxon>
        <taxon>Halosauridae</taxon>
        <taxon>Aldrovandia</taxon>
    </lineage>
</organism>
<gene>
    <name evidence="1" type="ORF">AAFF_G00347470</name>
</gene>
<sequence>MAASSRLQRSKNTLCHTARRATALRQSVRSGLTSPCHRTALTTAAVTPASITVDRTVEHRVTVADIVIRVAVAICEQTLLKDRPTWSADHKSLSS</sequence>
<name>A0AAD7SJN6_9TELE</name>
<keyword evidence="2" id="KW-1185">Reference proteome</keyword>
<reference evidence="1" key="1">
    <citation type="journal article" date="2023" name="Science">
        <title>Genome structures resolve the early diversification of teleost fishes.</title>
        <authorList>
            <person name="Parey E."/>
            <person name="Louis A."/>
            <person name="Montfort J."/>
            <person name="Bouchez O."/>
            <person name="Roques C."/>
            <person name="Iampietro C."/>
            <person name="Lluch J."/>
            <person name="Castinel A."/>
            <person name="Donnadieu C."/>
            <person name="Desvignes T."/>
            <person name="Floi Bucao C."/>
            <person name="Jouanno E."/>
            <person name="Wen M."/>
            <person name="Mejri S."/>
            <person name="Dirks R."/>
            <person name="Jansen H."/>
            <person name="Henkel C."/>
            <person name="Chen W.J."/>
            <person name="Zahm M."/>
            <person name="Cabau C."/>
            <person name="Klopp C."/>
            <person name="Thompson A.W."/>
            <person name="Robinson-Rechavi M."/>
            <person name="Braasch I."/>
            <person name="Lecointre G."/>
            <person name="Bobe J."/>
            <person name="Postlethwait J.H."/>
            <person name="Berthelot C."/>
            <person name="Roest Crollius H."/>
            <person name="Guiguen Y."/>
        </authorList>
    </citation>
    <scope>NUCLEOTIDE SEQUENCE</scope>
    <source>
        <strain evidence="1">NC1722</strain>
    </source>
</reference>
<protein>
    <submittedName>
        <fullName evidence="1">Uncharacterized protein</fullName>
    </submittedName>
</protein>
<evidence type="ECO:0000313" key="2">
    <source>
        <dbReference type="Proteomes" id="UP001221898"/>
    </source>
</evidence>
<comment type="caution">
    <text evidence="1">The sequence shown here is derived from an EMBL/GenBank/DDBJ whole genome shotgun (WGS) entry which is preliminary data.</text>
</comment>
<dbReference type="Proteomes" id="UP001221898">
    <property type="component" value="Unassembled WGS sequence"/>
</dbReference>
<evidence type="ECO:0000313" key="1">
    <source>
        <dbReference type="EMBL" id="KAJ8403879.1"/>
    </source>
</evidence>